<dbReference type="RefSeq" id="XP_003014034.1">
    <property type="nucleotide sequence ID" value="XM_003013988.1"/>
</dbReference>
<dbReference type="EMBL" id="ABSU01000010">
    <property type="protein sequence ID" value="EFE33394.1"/>
    <property type="molecule type" value="Genomic_DNA"/>
</dbReference>
<comment type="caution">
    <text evidence="2">The sequence shown here is derived from an EMBL/GenBank/DDBJ whole genome shotgun (WGS) entry which is preliminary data.</text>
</comment>
<dbReference type="GeneID" id="9521451"/>
<dbReference type="AlphaFoldDB" id="D4AUC4"/>
<accession>D4AUC4</accession>
<evidence type="ECO:0000313" key="3">
    <source>
        <dbReference type="Proteomes" id="UP000008866"/>
    </source>
</evidence>
<gene>
    <name evidence="2" type="ORF">ARB_07754</name>
</gene>
<evidence type="ECO:0000313" key="2">
    <source>
        <dbReference type="EMBL" id="EFE33394.1"/>
    </source>
</evidence>
<organism evidence="2 3">
    <name type="scientific">Arthroderma benhamiae (strain ATCC MYA-4681 / CBS 112371)</name>
    <name type="common">Trichophyton mentagrophytes</name>
    <dbReference type="NCBI Taxonomy" id="663331"/>
    <lineage>
        <taxon>Eukaryota</taxon>
        <taxon>Fungi</taxon>
        <taxon>Dikarya</taxon>
        <taxon>Ascomycota</taxon>
        <taxon>Pezizomycotina</taxon>
        <taxon>Eurotiomycetes</taxon>
        <taxon>Eurotiomycetidae</taxon>
        <taxon>Onygenales</taxon>
        <taxon>Arthrodermataceae</taxon>
        <taxon>Trichophyton</taxon>
    </lineage>
</organism>
<dbReference type="KEGG" id="abe:ARB_07754"/>
<evidence type="ECO:0000256" key="1">
    <source>
        <dbReference type="SAM" id="MobiDB-lite"/>
    </source>
</evidence>
<name>D4AUC4_ARTBC</name>
<dbReference type="Proteomes" id="UP000008866">
    <property type="component" value="Unassembled WGS sequence"/>
</dbReference>
<reference evidence="3" key="1">
    <citation type="journal article" date="2011" name="Genome Biol.">
        <title>Comparative and functional genomics provide insights into the pathogenicity of dermatophytic fungi.</title>
        <authorList>
            <person name="Burmester A."/>
            <person name="Shelest E."/>
            <person name="Gloeckner G."/>
            <person name="Heddergott C."/>
            <person name="Schindler S."/>
            <person name="Staib P."/>
            <person name="Heidel A."/>
            <person name="Felder M."/>
            <person name="Petzold A."/>
            <person name="Szafranski K."/>
            <person name="Feuermann M."/>
            <person name="Pedruzzi I."/>
            <person name="Priebe S."/>
            <person name="Groth M."/>
            <person name="Winkler R."/>
            <person name="Li W."/>
            <person name="Kniemeyer O."/>
            <person name="Schroeckh V."/>
            <person name="Hertweck C."/>
            <person name="Hube B."/>
            <person name="White T.C."/>
            <person name="Platzer M."/>
            <person name="Guthke R."/>
            <person name="Heitman J."/>
            <person name="Woestemeyer J."/>
            <person name="Zipfel P.F."/>
            <person name="Monod M."/>
            <person name="Brakhage A.A."/>
        </authorList>
    </citation>
    <scope>NUCLEOTIDE SEQUENCE [LARGE SCALE GENOMIC DNA]</scope>
    <source>
        <strain evidence="3">ATCC MYA-4681 / CBS 112371</strain>
    </source>
</reference>
<feature type="region of interest" description="Disordered" evidence="1">
    <location>
        <begin position="1"/>
        <end position="47"/>
    </location>
</feature>
<feature type="compositionally biased region" description="Basic and acidic residues" evidence="1">
    <location>
        <begin position="7"/>
        <end position="39"/>
    </location>
</feature>
<dbReference type="HOGENOM" id="CLU_3175272_0_0_1"/>
<sequence length="47" mass="5451">MASPSACKDRKLGFLIEERDKERKGEREAEEKEEKDGRVRSSLVTKK</sequence>
<keyword evidence="3" id="KW-1185">Reference proteome</keyword>
<proteinExistence type="predicted"/>
<protein>
    <submittedName>
        <fullName evidence="2">Uncharacterized protein</fullName>
    </submittedName>
</protein>